<proteinExistence type="predicted"/>
<dbReference type="PRINTS" id="PR01950">
    <property type="entry name" value="LANCSUPER"/>
</dbReference>
<dbReference type="Proteomes" id="UP000027284">
    <property type="component" value="Unassembled WGS sequence"/>
</dbReference>
<evidence type="ECO:0000313" key="2">
    <source>
        <dbReference type="EMBL" id="KDA53546.1"/>
    </source>
</evidence>
<dbReference type="Pfam" id="PF13575">
    <property type="entry name" value="DUF4135"/>
    <property type="match status" value="2"/>
</dbReference>
<keyword evidence="3" id="KW-1185">Reference proteome</keyword>
<dbReference type="GO" id="GO:0005975">
    <property type="term" value="P:carbohydrate metabolic process"/>
    <property type="evidence" value="ECO:0007669"/>
    <property type="project" value="InterPro"/>
</dbReference>
<gene>
    <name evidence="2" type="ORF">EG19_04915</name>
</gene>
<dbReference type="Gene3D" id="1.50.10.10">
    <property type="match status" value="1"/>
</dbReference>
<protein>
    <recommendedName>
        <fullName evidence="1">Lantibiotic biosynthesis protein dehydration domain-containing protein</fullName>
    </recommendedName>
</protein>
<sequence length="869" mass="94522">MSGGASDLFSRRLTAEGLTETEALARLQRGLCCLLEETPQWLLLLQRVIPERAVIGEVPRLLAEVVLPKCRRVFAAPLFSLRVPAAIAQQLETHCRQLLEAAAVNPTAGAWEAFEERPFSARLLATRFSQWLRSCRTLAQRLQRDRSEIEQSLLGGRSLQVTELTFGLSDRHQEGETVARLVSAPGLAFFYKPRSLEPERVLAVFFDALRPVGITLPPLPEMVARSRYGWVAEVSQASLLAREQVQRWFFTAGHLAAVAWLLGLSDLHWENVVAGEDGPVVVDGETWCRPLTVFDPKEDGDILASGLVTFPMNGPSGLRDDGAFLGGHRPGARSLPLFAGQPVDPCQYREEIVAGARDALDKLLWAWRSGQLRLPFNELSRLQVRWVARPSEAYASFFRSALQNSKVRECWQLSLLAETRWRGPLAAGMDIRALVPFLRAETLALHSFAVPRLTLPAARRCGVVRRSGQQQILLRLRRLDHKFIKHQLAVLAASLHSLREDPRAALRQAASEVAAALRQGEAALGLEVGPFLRRGWAGWALAWAAWARASGDATARQRARQYLERLQGELQGGIPGSWPPGYASGFGGVVYAFFACGCWLEEPAFCELARGLAKEALGRSEPPEHLDVEAGLAGLLLGVAESVRGLPELHEALESGAASLLVAVPGAAANGGKSIWKPGFAHGISGVAAALLRVGKATGNLRWAREAVWLLEQEPRAGTWWAEAELPAGETVSVGLNGWCHGPAGALAARKLVPAELVTLHLARQNAEAYARLVPLKLSSPLSLCCGSIGRSEISLIIGELAGDERLMDEATKLAALLFSSGLWRRELDPKGGLFDGLPGFLFHLSRLLLPGELGSVLVGGVEGAKPWK</sequence>
<dbReference type="SUPFAM" id="SSF158745">
    <property type="entry name" value="LanC-like"/>
    <property type="match status" value="1"/>
</dbReference>
<evidence type="ECO:0000259" key="1">
    <source>
        <dbReference type="Pfam" id="PF13575"/>
    </source>
</evidence>
<feature type="domain" description="Lantibiotic biosynthesis protein dehydration" evidence="1">
    <location>
        <begin position="331"/>
        <end position="453"/>
    </location>
</feature>
<name>A0A062XZJ0_9BACT</name>
<accession>A0A062XZJ0</accession>
<evidence type="ECO:0000313" key="3">
    <source>
        <dbReference type="Proteomes" id="UP000027284"/>
    </source>
</evidence>
<reference evidence="2 3" key="1">
    <citation type="submission" date="2014-04" db="EMBL/GenBank/DDBJ databases">
        <title>The Genome Sequence of Thermoanaerobaculum aquaticum MP-01, The First Cultivated Group 23 Acidobacterium.</title>
        <authorList>
            <person name="Stamps B.W."/>
            <person name="Losey N.A."/>
            <person name="Lawson P.A."/>
            <person name="Stevenson B.S."/>
        </authorList>
    </citation>
    <scope>NUCLEOTIDE SEQUENCE [LARGE SCALE GENOMIC DNA]</scope>
    <source>
        <strain evidence="2 3">MP-01</strain>
    </source>
</reference>
<dbReference type="EMBL" id="JMFG01000020">
    <property type="protein sequence ID" value="KDA53546.1"/>
    <property type="molecule type" value="Genomic_DNA"/>
</dbReference>
<dbReference type="Pfam" id="PF05147">
    <property type="entry name" value="LANC_like"/>
    <property type="match status" value="1"/>
</dbReference>
<dbReference type="AlphaFoldDB" id="A0A062XZJ0"/>
<dbReference type="InterPro" id="IPR012341">
    <property type="entry name" value="6hp_glycosidase-like_sf"/>
</dbReference>
<organism evidence="2 3">
    <name type="scientific">Thermoanaerobaculum aquaticum</name>
    <dbReference type="NCBI Taxonomy" id="1312852"/>
    <lineage>
        <taxon>Bacteria</taxon>
        <taxon>Pseudomonadati</taxon>
        <taxon>Acidobacteriota</taxon>
        <taxon>Thermoanaerobaculia</taxon>
        <taxon>Thermoanaerobaculales</taxon>
        <taxon>Thermoanaerobaculaceae</taxon>
        <taxon>Thermoanaerobaculum</taxon>
    </lineage>
</organism>
<dbReference type="InterPro" id="IPR025410">
    <property type="entry name" value="Lant_dehyd"/>
</dbReference>
<dbReference type="GO" id="GO:0031179">
    <property type="term" value="P:peptide modification"/>
    <property type="evidence" value="ECO:0007669"/>
    <property type="project" value="InterPro"/>
</dbReference>
<dbReference type="STRING" id="1312852.EG19_04915"/>
<dbReference type="SMART" id="SM01260">
    <property type="entry name" value="LANC_like"/>
    <property type="match status" value="1"/>
</dbReference>
<dbReference type="InterPro" id="IPR007822">
    <property type="entry name" value="LANC-like"/>
</dbReference>
<feature type="domain" description="Lantibiotic biosynthesis protein dehydration" evidence="1">
    <location>
        <begin position="120"/>
        <end position="290"/>
    </location>
</feature>
<comment type="caution">
    <text evidence="2">The sequence shown here is derived from an EMBL/GenBank/DDBJ whole genome shotgun (WGS) entry which is preliminary data.</text>
</comment>